<protein>
    <submittedName>
        <fullName evidence="3">Z1 domain-containing protein</fullName>
    </submittedName>
</protein>
<name>A0ABZ2A7G4_STRNV</name>
<evidence type="ECO:0000313" key="4">
    <source>
        <dbReference type="Proteomes" id="UP001432209"/>
    </source>
</evidence>
<feature type="region of interest" description="Disordered" evidence="1">
    <location>
        <begin position="835"/>
        <end position="866"/>
    </location>
</feature>
<organism evidence="3 4">
    <name type="scientific">Streptomyces niveus</name>
    <name type="common">Streptomyces spheroides</name>
    <dbReference type="NCBI Taxonomy" id="193462"/>
    <lineage>
        <taxon>Bacteria</taxon>
        <taxon>Bacillati</taxon>
        <taxon>Actinomycetota</taxon>
        <taxon>Actinomycetes</taxon>
        <taxon>Kitasatosporales</taxon>
        <taxon>Streptomycetaceae</taxon>
        <taxon>Streptomyces</taxon>
    </lineage>
</organism>
<reference evidence="3" key="1">
    <citation type="submission" date="2022-10" db="EMBL/GenBank/DDBJ databases">
        <title>The complete genomes of actinobacterial strains from the NBC collection.</title>
        <authorList>
            <person name="Joergensen T.S."/>
            <person name="Alvarez Arevalo M."/>
            <person name="Sterndorff E.B."/>
            <person name="Faurdal D."/>
            <person name="Vuksanovic O."/>
            <person name="Mourched A.-S."/>
            <person name="Charusanti P."/>
            <person name="Shaw S."/>
            <person name="Blin K."/>
            <person name="Weber T."/>
        </authorList>
    </citation>
    <scope>NUCLEOTIDE SEQUENCE</scope>
    <source>
        <strain evidence="3">NBC_01432</strain>
    </source>
</reference>
<dbReference type="Proteomes" id="UP001432209">
    <property type="component" value="Chromosome"/>
</dbReference>
<evidence type="ECO:0000256" key="1">
    <source>
        <dbReference type="SAM" id="MobiDB-lite"/>
    </source>
</evidence>
<dbReference type="InterPro" id="IPR018310">
    <property type="entry name" value="Put_endonuclease_Z1-dom"/>
</dbReference>
<sequence length="931" mass="104112">MSTTPEDRLDKAEQTAVLLLPGDRQATPAEVDFAVNTAVSILAAQGITVERDQVRKVLEARASVFQADSSAMTNDEGHVPWLADAKADRKWDFWDRYRRYLLSVSKLPTQVVRRLDQSTDGVLGELEDPQREGAWRRTGLVIGQVQSGKTGQFIGLAAKAADAGYRLIVVFAGIHNDLRSQTQLRIDEGLLGFDTQYQFRSDDDAHRHIGVGAMSHGKRLKAASLTTSHEKGDFARKTAVSANVPVGSVPVVLVVKKNRRIIDNLRDWVIDNHGVEDPETGRMVVPDLPLFVIDDEADNAGVNTSKDPDTNPSAINKAIRKLVNSFTKASYVGYTATPFANIYINPDTDHSELGPDLFPESFIRTLRAPSNYLGPERLFGLQTDGDEEDIKPLPLIKHVKDTDLWVPDKHKSHLQVPDFLPESLQHAIRSFVLTCAARRARGQVAVHNSMLVHVTRFTAVQQQVRDQIDAHVRLLYDVLQDRFSSAREELEEDLRQLWEEDFVPCTEAMTGDRLDWEDVESHLHAALAKITVMAVNGAAKDALQYYERRETGLSVIAVGGEKLSRGLTLEGLSVSYYLRASKTYDTLLQMGRWFGYRPRYEDLCRLYTTRTLQRQYAEITAATDELRRDVEEMSAVGLTPREYGLKVRTSSLGLGITASNKMRQGTRVRLSYSGELPETTIFDLSEKAVRNNHDLLESFVARLDALSAGEVNDKNKSGSIIWRGVAASDVTEGFLDSYLTDRQAQRVRPAFIAEYVRQCARQGELDNWTIRLASRLPEGATAEIAGRSVGLITRSHSKSSAVATGRYTIKRVLSPADELCDLTPEQEDRALKATKEAAKGKLNRKGEPLDPDTPRGRPLRHQRRPDQPLLLLYPLDPAEVAKSSGNSMPVAPLVGFAISFPFSYHQLKTEYVVNDIWFKQDMDFDDFEDEE</sequence>
<feature type="domain" description="Putative endonuclease Z1" evidence="2">
    <location>
        <begin position="423"/>
        <end position="651"/>
    </location>
</feature>
<accession>A0ABZ2A7G4</accession>
<dbReference type="EMBL" id="CP109495">
    <property type="protein sequence ID" value="WUX53283.1"/>
    <property type="molecule type" value="Genomic_DNA"/>
</dbReference>
<gene>
    <name evidence="3" type="ORF">OG442_17990</name>
</gene>
<evidence type="ECO:0000259" key="2">
    <source>
        <dbReference type="Pfam" id="PF10593"/>
    </source>
</evidence>
<evidence type="ECO:0000313" key="3">
    <source>
        <dbReference type="EMBL" id="WUX53283.1"/>
    </source>
</evidence>
<dbReference type="RefSeq" id="WP_329076890.1">
    <property type="nucleotide sequence ID" value="NZ_CP109495.1"/>
</dbReference>
<keyword evidence="4" id="KW-1185">Reference proteome</keyword>
<dbReference type="Pfam" id="PF10593">
    <property type="entry name" value="Z1"/>
    <property type="match status" value="1"/>
</dbReference>
<feature type="compositionally biased region" description="Basic and acidic residues" evidence="1">
    <location>
        <begin position="835"/>
        <end position="855"/>
    </location>
</feature>
<proteinExistence type="predicted"/>